<organism evidence="1 2">
    <name type="scientific">Actinacidiphila glaucinigra</name>
    <dbReference type="NCBI Taxonomy" id="235986"/>
    <lineage>
        <taxon>Bacteria</taxon>
        <taxon>Bacillati</taxon>
        <taxon>Actinomycetota</taxon>
        <taxon>Actinomycetes</taxon>
        <taxon>Kitasatosporales</taxon>
        <taxon>Streptomycetaceae</taxon>
        <taxon>Actinacidiphila</taxon>
    </lineage>
</organism>
<gene>
    <name evidence="1" type="ORF">SAMN05216252_13367</name>
</gene>
<dbReference type="AlphaFoldDB" id="A0A239NC46"/>
<name>A0A239NC46_9ACTN</name>
<proteinExistence type="predicted"/>
<sequence length="32" mass="3357">MLQTKLKGLALSVVMRSAVGGAVPTRERGCRA</sequence>
<dbReference type="Proteomes" id="UP000198280">
    <property type="component" value="Unassembled WGS sequence"/>
</dbReference>
<evidence type="ECO:0000313" key="1">
    <source>
        <dbReference type="EMBL" id="SNT52063.1"/>
    </source>
</evidence>
<keyword evidence="2" id="KW-1185">Reference proteome</keyword>
<reference evidence="1 2" key="1">
    <citation type="submission" date="2017-06" db="EMBL/GenBank/DDBJ databases">
        <authorList>
            <person name="Kim H.J."/>
            <person name="Triplett B.A."/>
        </authorList>
    </citation>
    <scope>NUCLEOTIDE SEQUENCE [LARGE SCALE GENOMIC DNA]</scope>
    <source>
        <strain evidence="1 2">CGMCC 4.1858</strain>
    </source>
</reference>
<accession>A0A239NC46</accession>
<evidence type="ECO:0000313" key="2">
    <source>
        <dbReference type="Proteomes" id="UP000198280"/>
    </source>
</evidence>
<dbReference type="EMBL" id="FZOF01000033">
    <property type="protein sequence ID" value="SNT52063.1"/>
    <property type="molecule type" value="Genomic_DNA"/>
</dbReference>
<protein>
    <submittedName>
        <fullName evidence="1">Uncharacterized protein</fullName>
    </submittedName>
</protein>